<feature type="compositionally biased region" description="Polar residues" evidence="1">
    <location>
        <begin position="227"/>
        <end position="243"/>
    </location>
</feature>
<feature type="compositionally biased region" description="Polar residues" evidence="1">
    <location>
        <begin position="424"/>
        <end position="441"/>
    </location>
</feature>
<accession>A0AAN7TWZ9</accession>
<name>A0AAN7TWZ9_9PEZI</name>
<evidence type="ECO:0000313" key="3">
    <source>
        <dbReference type="Proteomes" id="UP001310890"/>
    </source>
</evidence>
<feature type="compositionally biased region" description="Basic residues" evidence="1">
    <location>
        <begin position="690"/>
        <end position="701"/>
    </location>
</feature>
<feature type="compositionally biased region" description="Acidic residues" evidence="1">
    <location>
        <begin position="168"/>
        <end position="178"/>
    </location>
</feature>
<evidence type="ECO:0000256" key="1">
    <source>
        <dbReference type="SAM" id="MobiDB-lite"/>
    </source>
</evidence>
<feature type="compositionally biased region" description="Polar residues" evidence="1">
    <location>
        <begin position="649"/>
        <end position="665"/>
    </location>
</feature>
<evidence type="ECO:0008006" key="4">
    <source>
        <dbReference type="Google" id="ProtNLM"/>
    </source>
</evidence>
<dbReference type="Proteomes" id="UP001310890">
    <property type="component" value="Unassembled WGS sequence"/>
</dbReference>
<reference evidence="2" key="1">
    <citation type="submission" date="2023-08" db="EMBL/GenBank/DDBJ databases">
        <title>Black Yeasts Isolated from many extreme environments.</title>
        <authorList>
            <person name="Coleine C."/>
            <person name="Stajich J.E."/>
            <person name="Selbmann L."/>
        </authorList>
    </citation>
    <scope>NUCLEOTIDE SEQUENCE</scope>
    <source>
        <strain evidence="2">CCFEE 5401</strain>
    </source>
</reference>
<feature type="compositionally biased region" description="Basic and acidic residues" evidence="1">
    <location>
        <begin position="893"/>
        <end position="911"/>
    </location>
</feature>
<feature type="compositionally biased region" description="Basic residues" evidence="1">
    <location>
        <begin position="761"/>
        <end position="772"/>
    </location>
</feature>
<comment type="caution">
    <text evidence="2">The sequence shown here is derived from an EMBL/GenBank/DDBJ whole genome shotgun (WGS) entry which is preliminary data.</text>
</comment>
<feature type="compositionally biased region" description="Gly residues" evidence="1">
    <location>
        <begin position="579"/>
        <end position="598"/>
    </location>
</feature>
<dbReference type="InterPro" id="IPR013083">
    <property type="entry name" value="Znf_RING/FYVE/PHD"/>
</dbReference>
<evidence type="ECO:0000313" key="2">
    <source>
        <dbReference type="EMBL" id="KAK5118335.1"/>
    </source>
</evidence>
<protein>
    <recommendedName>
        <fullName evidence="4">RING-type domain-containing protein</fullName>
    </recommendedName>
</protein>
<dbReference type="Gene3D" id="3.30.40.10">
    <property type="entry name" value="Zinc/RING finger domain, C3HC4 (zinc finger)"/>
    <property type="match status" value="1"/>
</dbReference>
<feature type="compositionally biased region" description="Polar residues" evidence="1">
    <location>
        <begin position="505"/>
        <end position="516"/>
    </location>
</feature>
<sequence>MGSLGDVAVEVANSLALDDVPAKLRCANCNKLCIEGVKLPCCDQNICGPCSKDLSDTCPVCQHNPISGDECKLNKTLRVTINAFIKTELKKREKAAAPAIVAAPVVQSIETPVEHGAVENAASPPLERSTSAGGKAGADGEVNEPGTRTATADQNSNGAPADGRAEESEYASDDEDDVNIITEHQEESGQQYQQQEHQQQRQSAQNGYTDGAQQAVGQEHDLGSGMEDQQGNNVDNYDQQRQQNGFGNGGMNNFNNMGAFNPMMMGMGGFGGMGMPNMMGKSQFRSRFPFKQSRLRRGTSGMPNMMDPSMMFNMGMNGGLGMNPMMNMGMGNGMGGMGGFGGMMNGGGYGGPNNGFNGPNGYNNQNFGNQMNQNQNFRNDRGFGGRPYGRGQFGRGRGFNNNFNRGRGGYGGFQNQNQNHDFGGQQQQYGHDQNMMNSQQYPGDMAEQSVPPSRGRASPTYEPMNGAGGDATKPARDQENTNQDPDSIVDVTDNANEIDADPDDVTQSAPEQNGQNGEKGEDDPGTAQSAVANDAVHGEESMHENAYVDESAPPEGMVTSQQDQSLDNTQAYNQNFGFGPRGRGGFRGRGGMRGGRGGFNPMQSDVMDLTPAPAPPVNAPSGPKAMREGRPNTGFFAARQPPQPVAATVSAQKVRTPSIVTASHNNDTRSEKEYRDRDHDDDRSRSRSRERSKHRSSRHRHHDDSEDYETEEQRRHRKEKERSSKHRSHRDRGDKYDDDDEVDGHSSSRKGRSSREESRSRRDRKRRHRSRSRSPNADEVKEERRKSTKSERGSKYEEDEIDRVKDAGSRSRRHSRREDEHRHSRSSRGGGSSEKLKSVIEPESDAIGFKIKGSTTNRSTHNMAPPPPRRLGGSERRSSSTATTEPTSSDPYAAEREKRHAERVAKEEQRRSGGSSSLGKRMSRDGDEGAEGDEEGGSVGAGRKRGRKERRSSVRYEDELEATYR</sequence>
<feature type="compositionally biased region" description="Low complexity" evidence="1">
    <location>
        <begin position="188"/>
        <end position="205"/>
    </location>
</feature>
<dbReference type="AlphaFoldDB" id="A0AAN7TWZ9"/>
<organism evidence="2 3">
    <name type="scientific">Meristemomyces frigidus</name>
    <dbReference type="NCBI Taxonomy" id="1508187"/>
    <lineage>
        <taxon>Eukaryota</taxon>
        <taxon>Fungi</taxon>
        <taxon>Dikarya</taxon>
        <taxon>Ascomycota</taxon>
        <taxon>Pezizomycotina</taxon>
        <taxon>Dothideomycetes</taxon>
        <taxon>Dothideomycetidae</taxon>
        <taxon>Mycosphaerellales</taxon>
        <taxon>Teratosphaeriaceae</taxon>
        <taxon>Meristemomyces</taxon>
    </lineage>
</organism>
<feature type="compositionally biased region" description="Polar residues" evidence="1">
    <location>
        <begin position="146"/>
        <end position="158"/>
    </location>
</feature>
<feature type="compositionally biased region" description="Basic and acidic residues" evidence="1">
    <location>
        <begin position="776"/>
        <end position="809"/>
    </location>
</feature>
<gene>
    <name evidence="2" type="ORF">LTR62_002848</name>
</gene>
<feature type="compositionally biased region" description="Low complexity" evidence="1">
    <location>
        <begin position="879"/>
        <end position="889"/>
    </location>
</feature>
<feature type="region of interest" description="Disordered" evidence="1">
    <location>
        <begin position="551"/>
        <end position="965"/>
    </location>
</feature>
<feature type="compositionally biased region" description="Polar residues" evidence="1">
    <location>
        <begin position="558"/>
        <end position="575"/>
    </location>
</feature>
<feature type="compositionally biased region" description="Polar residues" evidence="1">
    <location>
        <begin position="206"/>
        <end position="216"/>
    </location>
</feature>
<feature type="region of interest" description="Disordered" evidence="1">
    <location>
        <begin position="117"/>
        <end position="250"/>
    </location>
</feature>
<feature type="compositionally biased region" description="Basic residues" evidence="1">
    <location>
        <begin position="715"/>
        <end position="730"/>
    </location>
</feature>
<feature type="compositionally biased region" description="Polar residues" evidence="1">
    <location>
        <begin position="853"/>
        <end position="862"/>
    </location>
</feature>
<dbReference type="EMBL" id="JAVRRL010000002">
    <property type="protein sequence ID" value="KAK5118335.1"/>
    <property type="molecule type" value="Genomic_DNA"/>
</dbReference>
<feature type="compositionally biased region" description="Basic and acidic residues" evidence="1">
    <location>
        <begin position="951"/>
        <end position="965"/>
    </location>
</feature>
<feature type="region of interest" description="Disordered" evidence="1">
    <location>
        <begin position="406"/>
        <end position="530"/>
    </location>
</feature>
<feature type="compositionally biased region" description="Basic and acidic residues" evidence="1">
    <location>
        <begin position="666"/>
        <end position="689"/>
    </location>
</feature>
<proteinExistence type="predicted"/>